<sequence length="66" mass="7663">MKEVVRTAQYNVVNIAFIRARAKLSVSCLLVHTCHVSLSCGWYTLHLQHHYSVCSTCQYYVMEKQN</sequence>
<keyword evidence="2" id="KW-1185">Reference proteome</keyword>
<gene>
    <name evidence="1" type="ORF">E2C01_025016</name>
</gene>
<accession>A0A5B7EEH9</accession>
<name>A0A5B7EEH9_PORTR</name>
<reference evidence="1 2" key="1">
    <citation type="submission" date="2019-05" db="EMBL/GenBank/DDBJ databases">
        <title>Another draft genome of Portunus trituberculatus and its Hox gene families provides insights of decapod evolution.</title>
        <authorList>
            <person name="Jeong J.-H."/>
            <person name="Song I."/>
            <person name="Kim S."/>
            <person name="Choi T."/>
            <person name="Kim D."/>
            <person name="Ryu S."/>
            <person name="Kim W."/>
        </authorList>
    </citation>
    <scope>NUCLEOTIDE SEQUENCE [LARGE SCALE GENOMIC DNA]</scope>
    <source>
        <tissue evidence="1">Muscle</tissue>
    </source>
</reference>
<protein>
    <submittedName>
        <fullName evidence="1">Uncharacterized protein</fullName>
    </submittedName>
</protein>
<evidence type="ECO:0000313" key="1">
    <source>
        <dbReference type="EMBL" id="MPC31719.1"/>
    </source>
</evidence>
<dbReference type="Proteomes" id="UP000324222">
    <property type="component" value="Unassembled WGS sequence"/>
</dbReference>
<evidence type="ECO:0000313" key="2">
    <source>
        <dbReference type="Proteomes" id="UP000324222"/>
    </source>
</evidence>
<organism evidence="1 2">
    <name type="scientific">Portunus trituberculatus</name>
    <name type="common">Swimming crab</name>
    <name type="synonym">Neptunus trituberculatus</name>
    <dbReference type="NCBI Taxonomy" id="210409"/>
    <lineage>
        <taxon>Eukaryota</taxon>
        <taxon>Metazoa</taxon>
        <taxon>Ecdysozoa</taxon>
        <taxon>Arthropoda</taxon>
        <taxon>Crustacea</taxon>
        <taxon>Multicrustacea</taxon>
        <taxon>Malacostraca</taxon>
        <taxon>Eumalacostraca</taxon>
        <taxon>Eucarida</taxon>
        <taxon>Decapoda</taxon>
        <taxon>Pleocyemata</taxon>
        <taxon>Brachyura</taxon>
        <taxon>Eubrachyura</taxon>
        <taxon>Portunoidea</taxon>
        <taxon>Portunidae</taxon>
        <taxon>Portuninae</taxon>
        <taxon>Portunus</taxon>
    </lineage>
</organism>
<comment type="caution">
    <text evidence="1">The sequence shown here is derived from an EMBL/GenBank/DDBJ whole genome shotgun (WGS) entry which is preliminary data.</text>
</comment>
<dbReference type="AlphaFoldDB" id="A0A5B7EEH9"/>
<dbReference type="EMBL" id="VSRR010002491">
    <property type="protein sequence ID" value="MPC31719.1"/>
    <property type="molecule type" value="Genomic_DNA"/>
</dbReference>
<proteinExistence type="predicted"/>